<keyword evidence="3" id="KW-1185">Reference proteome</keyword>
<name>A0A0M2UY64_9BACT</name>
<evidence type="ECO:0000313" key="2">
    <source>
        <dbReference type="EMBL" id="KKO19906.1"/>
    </source>
</evidence>
<dbReference type="EMBL" id="LAQJ01000142">
    <property type="protein sequence ID" value="KKO19906.1"/>
    <property type="molecule type" value="Genomic_DNA"/>
</dbReference>
<dbReference type="Pfam" id="PF21956">
    <property type="entry name" value="DUF6922"/>
    <property type="match status" value="1"/>
</dbReference>
<organism evidence="2 3">
    <name type="scientific">Candidatus Brocadia fulgida</name>
    <dbReference type="NCBI Taxonomy" id="380242"/>
    <lineage>
        <taxon>Bacteria</taxon>
        <taxon>Pseudomonadati</taxon>
        <taxon>Planctomycetota</taxon>
        <taxon>Candidatus Brocadiia</taxon>
        <taxon>Candidatus Brocadiales</taxon>
        <taxon>Candidatus Brocadiaceae</taxon>
        <taxon>Candidatus Brocadia</taxon>
    </lineage>
</organism>
<dbReference type="InterPro" id="IPR053830">
    <property type="entry name" value="DUF6922"/>
</dbReference>
<dbReference type="AlphaFoldDB" id="A0A0M2UY64"/>
<gene>
    <name evidence="2" type="ORF">BROFUL_01381</name>
</gene>
<feature type="domain" description="DUF6922" evidence="1">
    <location>
        <begin position="12"/>
        <end position="60"/>
    </location>
</feature>
<comment type="caution">
    <text evidence="2">The sequence shown here is derived from an EMBL/GenBank/DDBJ whole genome shotgun (WGS) entry which is preliminary data.</text>
</comment>
<reference evidence="2 3" key="1">
    <citation type="journal article" date="2013" name="BMC Microbiol.">
        <title>Identification of the type II cytochrome c maturation pathway in anammox bacteria by comparative genomics.</title>
        <authorList>
            <person name="Ferousi C."/>
            <person name="Speth D.R."/>
            <person name="Reimann J."/>
            <person name="Op den Camp H.J."/>
            <person name="Allen J.W."/>
            <person name="Keltjens J.T."/>
            <person name="Jetten M.S."/>
        </authorList>
    </citation>
    <scope>NUCLEOTIDE SEQUENCE [LARGE SCALE GENOMIC DNA]</scope>
    <source>
        <strain evidence="2">RU1</strain>
    </source>
</reference>
<evidence type="ECO:0000313" key="3">
    <source>
        <dbReference type="Proteomes" id="UP000034954"/>
    </source>
</evidence>
<dbReference type="Proteomes" id="UP000034954">
    <property type="component" value="Unassembled WGS sequence"/>
</dbReference>
<protein>
    <recommendedName>
        <fullName evidence="1">DUF6922 domain-containing protein</fullName>
    </recommendedName>
</protein>
<accession>A0A0M2UY64</accession>
<sequence>MINNTVKDIIAPCLWGAAINSLDLEFDKFLIIERALEHGGDRQIEFALATFNHDDIIYVVQQSSYLSPRTVNYWCLFFDLKREDTKCFQKQYRYLWPPF</sequence>
<proteinExistence type="predicted"/>
<evidence type="ECO:0000259" key="1">
    <source>
        <dbReference type="Pfam" id="PF21956"/>
    </source>
</evidence>